<sequence length="360" mass="40175">MAFNIGVLKLPVIKKGSQGTFVIAWQRFLKENEFPVGTVDGDFGNGTDTATRSYQRKNQLSADGVVGNNTYVKALSQGFIFKVPNFSANLLLAYLRFGSSEVKELQRNLNAIAQLTPPLTTDGDFGYRSNQGLAEAYKKRDVRLRTELTDSISSSTKNKLGTDFEQALDIFNTYAKRLRFRLSGAHWYNYFPTSRAISALASPFRERVQAFQKALIDGGAQTIISATYRPPQRAYLMHYAARIDRGEISPNNVPGMAGVDIDWVHYTASGARQAASQMVDIYGIGGNPVALKSLHTQRLALDWNITWEETLRIKNSNGNIIEINEPRNGAENKLLFDVGASYGVYKLLDRDPPHWSYNGR</sequence>
<dbReference type="InterPro" id="IPR002477">
    <property type="entry name" value="Peptidoglycan-bd-like"/>
</dbReference>
<evidence type="ECO:0000259" key="1">
    <source>
        <dbReference type="Pfam" id="PF01471"/>
    </source>
</evidence>
<accession>K9W1A6</accession>
<dbReference type="OrthoDB" id="192249at2"/>
<reference evidence="2 3" key="1">
    <citation type="submission" date="2012-06" db="EMBL/GenBank/DDBJ databases">
        <title>Finished chromosome of genome of Crinalium epipsammum PCC 9333.</title>
        <authorList>
            <consortium name="US DOE Joint Genome Institute"/>
            <person name="Gugger M."/>
            <person name="Coursin T."/>
            <person name="Rippka R."/>
            <person name="Tandeau De Marsac N."/>
            <person name="Huntemann M."/>
            <person name="Wei C.-L."/>
            <person name="Han J."/>
            <person name="Detter J.C."/>
            <person name="Han C."/>
            <person name="Tapia R."/>
            <person name="Davenport K."/>
            <person name="Daligault H."/>
            <person name="Erkkila T."/>
            <person name="Gu W."/>
            <person name="Munk A.C.C."/>
            <person name="Teshima H."/>
            <person name="Xu Y."/>
            <person name="Chain P."/>
            <person name="Chen A."/>
            <person name="Krypides N."/>
            <person name="Mavromatis K."/>
            <person name="Markowitz V."/>
            <person name="Szeto E."/>
            <person name="Ivanova N."/>
            <person name="Mikhailova N."/>
            <person name="Ovchinnikova G."/>
            <person name="Pagani I."/>
            <person name="Pati A."/>
            <person name="Goodwin L."/>
            <person name="Peters L."/>
            <person name="Pitluck S."/>
            <person name="Woyke T."/>
            <person name="Kerfeld C."/>
        </authorList>
    </citation>
    <scope>NUCLEOTIDE SEQUENCE [LARGE SCALE GENOMIC DNA]</scope>
    <source>
        <strain evidence="2 3">PCC 9333</strain>
    </source>
</reference>
<proteinExistence type="predicted"/>
<dbReference type="eggNOG" id="COG3409">
    <property type="taxonomic scope" value="Bacteria"/>
</dbReference>
<dbReference type="InterPro" id="IPR036365">
    <property type="entry name" value="PGBD-like_sf"/>
</dbReference>
<feature type="domain" description="Peptidoglycan binding-like" evidence="1">
    <location>
        <begin position="19"/>
        <end position="71"/>
    </location>
</feature>
<dbReference type="SUPFAM" id="SSF47090">
    <property type="entry name" value="PGBD-like"/>
    <property type="match status" value="1"/>
</dbReference>
<protein>
    <submittedName>
        <fullName evidence="2">Peptidoglycan-binding domain 1 protein</fullName>
    </submittedName>
</protein>
<gene>
    <name evidence="2" type="ORF">Cri9333_2347</name>
</gene>
<name>K9W1A6_9CYAN</name>
<keyword evidence="3" id="KW-1185">Reference proteome</keyword>
<dbReference type="EMBL" id="CP003620">
    <property type="protein sequence ID" value="AFZ13215.1"/>
    <property type="molecule type" value="Genomic_DNA"/>
</dbReference>
<dbReference type="Pfam" id="PF01471">
    <property type="entry name" value="PG_binding_1"/>
    <property type="match status" value="1"/>
</dbReference>
<evidence type="ECO:0000313" key="3">
    <source>
        <dbReference type="Proteomes" id="UP000010472"/>
    </source>
</evidence>
<dbReference type="AlphaFoldDB" id="K9W1A6"/>
<dbReference type="PATRIC" id="fig|1173022.3.peg.2539"/>
<organism evidence="2 3">
    <name type="scientific">Crinalium epipsammum PCC 9333</name>
    <dbReference type="NCBI Taxonomy" id="1173022"/>
    <lineage>
        <taxon>Bacteria</taxon>
        <taxon>Bacillati</taxon>
        <taxon>Cyanobacteriota</taxon>
        <taxon>Cyanophyceae</taxon>
        <taxon>Gomontiellales</taxon>
        <taxon>Gomontiellaceae</taxon>
        <taxon>Crinalium</taxon>
    </lineage>
</organism>
<dbReference type="KEGG" id="cep:Cri9333_2347"/>
<evidence type="ECO:0000313" key="2">
    <source>
        <dbReference type="EMBL" id="AFZ13215.1"/>
    </source>
</evidence>
<dbReference type="STRING" id="1173022.Cri9333_2347"/>
<dbReference type="InterPro" id="IPR036366">
    <property type="entry name" value="PGBDSf"/>
</dbReference>
<dbReference type="Gene3D" id="1.10.101.10">
    <property type="entry name" value="PGBD-like superfamily/PGBD"/>
    <property type="match status" value="1"/>
</dbReference>
<dbReference type="Proteomes" id="UP000010472">
    <property type="component" value="Chromosome"/>
</dbReference>
<dbReference type="HOGENOM" id="CLU_773424_0_0_3"/>
<dbReference type="RefSeq" id="WP_015203329.1">
    <property type="nucleotide sequence ID" value="NC_019753.1"/>
</dbReference>